<evidence type="ECO:0000313" key="2">
    <source>
        <dbReference type="Proteomes" id="UP001064489"/>
    </source>
</evidence>
<accession>A0AAD5JQG0</accession>
<dbReference type="EMBL" id="JAJSOW010000002">
    <property type="protein sequence ID" value="KAI9198942.1"/>
    <property type="molecule type" value="Genomic_DNA"/>
</dbReference>
<dbReference type="Proteomes" id="UP001064489">
    <property type="component" value="Chromosome 13"/>
</dbReference>
<evidence type="ECO:0000313" key="1">
    <source>
        <dbReference type="EMBL" id="KAI9198942.1"/>
    </source>
</evidence>
<organism evidence="1 2">
    <name type="scientific">Acer negundo</name>
    <name type="common">Box elder</name>
    <dbReference type="NCBI Taxonomy" id="4023"/>
    <lineage>
        <taxon>Eukaryota</taxon>
        <taxon>Viridiplantae</taxon>
        <taxon>Streptophyta</taxon>
        <taxon>Embryophyta</taxon>
        <taxon>Tracheophyta</taxon>
        <taxon>Spermatophyta</taxon>
        <taxon>Magnoliopsida</taxon>
        <taxon>eudicotyledons</taxon>
        <taxon>Gunneridae</taxon>
        <taxon>Pentapetalae</taxon>
        <taxon>rosids</taxon>
        <taxon>malvids</taxon>
        <taxon>Sapindales</taxon>
        <taxon>Sapindaceae</taxon>
        <taxon>Hippocastanoideae</taxon>
        <taxon>Acereae</taxon>
        <taxon>Acer</taxon>
    </lineage>
</organism>
<protein>
    <submittedName>
        <fullName evidence="1">Uncharacterized protein</fullName>
    </submittedName>
</protein>
<proteinExistence type="predicted"/>
<name>A0AAD5JQG0_ACENE</name>
<sequence length="67" mass="8080">MTLTVITYLKFCLKMKTMIKLFCHQTVILQRQWTMQDYPIGSWLSTIYNEYGTIGFEVAFRLFSSRW</sequence>
<dbReference type="AlphaFoldDB" id="A0AAD5JQG0"/>
<comment type="caution">
    <text evidence="1">The sequence shown here is derived from an EMBL/GenBank/DDBJ whole genome shotgun (WGS) entry which is preliminary data.</text>
</comment>
<keyword evidence="2" id="KW-1185">Reference proteome</keyword>
<gene>
    <name evidence="1" type="ORF">LWI28_024855</name>
</gene>
<reference evidence="1 2" key="1">
    <citation type="journal article" date="2022" name="Plant J.">
        <title>Strategies of tolerance reflected in two North American maple genomes.</title>
        <authorList>
            <person name="McEvoy S.L."/>
            <person name="Sezen U.U."/>
            <person name="Trouern-Trend A."/>
            <person name="McMahon S.M."/>
            <person name="Schaberg P.G."/>
            <person name="Yang J."/>
            <person name="Wegrzyn J.L."/>
            <person name="Swenson N.G."/>
        </authorList>
    </citation>
    <scope>NUCLEOTIDE SEQUENCE [LARGE SCALE GENOMIC DNA]</scope>
    <source>
        <strain evidence="1">91603</strain>
    </source>
</reference>